<dbReference type="CDD" id="cd14244">
    <property type="entry name" value="GH_101_like"/>
    <property type="match status" value="1"/>
</dbReference>
<dbReference type="EMBL" id="FNTX01000001">
    <property type="protein sequence ID" value="SED76295.1"/>
    <property type="molecule type" value="Genomic_DNA"/>
</dbReference>
<sequence>MYFAGDLNGDGHVTWHDGGIRARDVVPERLGAERVPERVVNRIPFNFASQATNPFEMTLDNTIRLANSTDELGQWVLEKGFGAEGHDSANTDYGGNYNERAGGLAELNELVDLGADLNADFTVHVNATEIYPQANSFDPAILQTSTNPSVGPHPYGWNWLDQSYYIDQDVDLGTGQVLDRFEQLSEEVPNLSGVYIDVYYSSGWVAEELADELTAMDLEIGTEWSDKFVGNAVWAHWPNDLNYGGATNKGINSTMVRFIHNSDADIWNADPVLGNQRLVDAEGWTGNRDWNTFYEAIWTTSLPTKFVQHFDLLTWEPGTSASLTGDVAITMDSEERVITLGGAEVLRGDDYLLPWQSLATNEETGSPLSADKMYFFTLDGGDRTFDLTERFAEVSSFDVYQLTDTGRVHTGTVTPDGGTLTLTGDAATPYVVVPAGDQPLNDPLPYGAASELADPGFNSGSLEPWNARGPVELDVNAIGDNVATFGPGRSSISQQVTGLEPGQQYTFSAHVEIAHDALRPVTVGVTSDGEEVENTFDLTPAQNKVQADAKRETYSQRASVSFTAPDSGEVTVQIAAEPGRSEVTVDAARVFVDTTTDAPADLVAHEDFEGNQPGWGPFYKGPAGGSNDPRTSISVRNDPYTSAEWRNTVYPHHETGPQPGMAIDTVLDGDHSLSVHNDKVGLLMRTAPSSVSFEEGHRYRVELDYQTNGDGAFRWVVGGDEIADGALSSITVDTVPIPQSLQTSTFSHEFTGGCGQAWVGLERLPGNAADLVLDNVRITDLGEDPAGATCATLETPDQVTLNPATANVVTTTFTNTEDETVTNVGAMLDTPEGWLVQVAEGSTNLVETLEPDESMSTNWVLTPPAEAAGTTEALQVQAQYLHGCTKTVTADLTANTATRSRIPSEAITVTASSEETNVSPTRGPAVNMLDGDPSSIWHSRWTSDATSYPHVLTFDLGTEQALDGISYLRRPANQNGPIKDYLVEVSSDGETWTQVAEGAWENTDQYQDVDFDEVTTRYVRVTALSSISGTQFAAVAEMVFYGDPGAAPAAHDPQPLPEDDYSACTAPPAVEVEPGRARAGAEVSVTLTGFPAESEVTLALDEETVGTAVTDAEGSAVATVTVPAETEPGPRALVAAESGGGASASTELLVIPRGGPSTG</sequence>
<dbReference type="InterPro" id="IPR040502">
    <property type="entry name" value="GH101_dom-6"/>
</dbReference>
<dbReference type="Proteomes" id="UP000199220">
    <property type="component" value="Unassembled WGS sequence"/>
</dbReference>
<feature type="domain" description="F5/8 type C" evidence="2">
    <location>
        <begin position="884"/>
        <end position="1043"/>
    </location>
</feature>
<accession>A0A1H5DBK8</accession>
<dbReference type="InterPro" id="IPR049314">
    <property type="entry name" value="GH101_dom-5"/>
</dbReference>
<dbReference type="InterPro" id="IPR025706">
    <property type="entry name" value="Endoa_GalNAc"/>
</dbReference>
<dbReference type="AlphaFoldDB" id="A0A1H5DBK8"/>
<dbReference type="Pfam" id="PF10633">
    <property type="entry name" value="NPCBM_assoc"/>
    <property type="match status" value="1"/>
</dbReference>
<dbReference type="Pfam" id="PF17451">
    <property type="entry name" value="Glyco_hyd_101C"/>
    <property type="match status" value="1"/>
</dbReference>
<feature type="region of interest" description="Disordered" evidence="1">
    <location>
        <begin position="1128"/>
        <end position="1159"/>
    </location>
</feature>
<dbReference type="GO" id="GO:0033926">
    <property type="term" value="F:endo-alpha-N-acetylgalactosaminidase activity"/>
    <property type="evidence" value="ECO:0007669"/>
    <property type="project" value="InterPro"/>
</dbReference>
<dbReference type="InterPro" id="IPR013780">
    <property type="entry name" value="Glyco_hydro_b"/>
</dbReference>
<evidence type="ECO:0000313" key="5">
    <source>
        <dbReference type="Proteomes" id="UP000199220"/>
    </source>
</evidence>
<dbReference type="InterPro" id="IPR018905">
    <property type="entry name" value="A-galactase_NEW3"/>
</dbReference>
<name>A0A1H5DBK8_9MICO</name>
<dbReference type="SUPFAM" id="SSF49785">
    <property type="entry name" value="Galactose-binding domain-like"/>
    <property type="match status" value="1"/>
</dbReference>
<dbReference type="PROSITE" id="PS51820">
    <property type="entry name" value="PA14"/>
    <property type="match status" value="1"/>
</dbReference>
<keyword evidence="5" id="KW-1185">Reference proteome</keyword>
<dbReference type="InterPro" id="IPR035364">
    <property type="entry name" value="Beta_sandwich_GH101"/>
</dbReference>
<dbReference type="OrthoDB" id="1095434at2"/>
<proteinExistence type="predicted"/>
<dbReference type="Pfam" id="PF21466">
    <property type="entry name" value="GH101_dom-5"/>
    <property type="match status" value="1"/>
</dbReference>
<protein>
    <submittedName>
        <fullName evidence="4">Endo-alpha-N-acetylgalactosaminidase</fullName>
    </submittedName>
</protein>
<dbReference type="STRING" id="648782.SAMN04488554_0631"/>
<evidence type="ECO:0000259" key="3">
    <source>
        <dbReference type="PROSITE" id="PS51820"/>
    </source>
</evidence>
<reference evidence="5" key="1">
    <citation type="submission" date="2016-10" db="EMBL/GenBank/DDBJ databases">
        <authorList>
            <person name="Varghese N."/>
            <person name="Submissions S."/>
        </authorList>
    </citation>
    <scope>NUCLEOTIDE SEQUENCE [LARGE SCALE GENOMIC DNA]</scope>
    <source>
        <strain evidence="5">DSM 21368</strain>
    </source>
</reference>
<dbReference type="Pfam" id="PF00754">
    <property type="entry name" value="F5_F8_type_C"/>
    <property type="match status" value="1"/>
</dbReference>
<dbReference type="Gene3D" id="2.60.120.260">
    <property type="entry name" value="Galactose-binding domain-like"/>
    <property type="match status" value="3"/>
</dbReference>
<dbReference type="InterPro" id="IPR008979">
    <property type="entry name" value="Galactose-bd-like_sf"/>
</dbReference>
<dbReference type="InterPro" id="IPR000421">
    <property type="entry name" value="FA58C"/>
</dbReference>
<feature type="compositionally biased region" description="Polar residues" evidence="1">
    <location>
        <begin position="911"/>
        <end position="920"/>
    </location>
</feature>
<dbReference type="Pfam" id="PF12905">
    <property type="entry name" value="Glyco_hydro_101"/>
    <property type="match status" value="1"/>
</dbReference>
<feature type="region of interest" description="Disordered" evidence="1">
    <location>
        <begin position="911"/>
        <end position="930"/>
    </location>
</feature>
<dbReference type="Gene3D" id="3.20.20.80">
    <property type="entry name" value="Glycosidases"/>
    <property type="match status" value="1"/>
</dbReference>
<organism evidence="4 5">
    <name type="scientific">Ruania alba</name>
    <dbReference type="NCBI Taxonomy" id="648782"/>
    <lineage>
        <taxon>Bacteria</taxon>
        <taxon>Bacillati</taxon>
        <taxon>Actinomycetota</taxon>
        <taxon>Actinomycetes</taxon>
        <taxon>Micrococcales</taxon>
        <taxon>Ruaniaceae</taxon>
        <taxon>Ruania</taxon>
    </lineage>
</organism>
<dbReference type="Pfam" id="PF17974">
    <property type="entry name" value="GalBD_like"/>
    <property type="match status" value="1"/>
</dbReference>
<dbReference type="Gene3D" id="2.60.40.1180">
    <property type="entry name" value="Golgi alpha-mannosidase II"/>
    <property type="match status" value="1"/>
</dbReference>
<evidence type="ECO:0000256" key="1">
    <source>
        <dbReference type="SAM" id="MobiDB-lite"/>
    </source>
</evidence>
<evidence type="ECO:0000259" key="2">
    <source>
        <dbReference type="PROSITE" id="PS50022"/>
    </source>
</evidence>
<dbReference type="InterPro" id="IPR037524">
    <property type="entry name" value="PA14/GLEYA"/>
</dbReference>
<evidence type="ECO:0000313" key="4">
    <source>
        <dbReference type="EMBL" id="SED76295.1"/>
    </source>
</evidence>
<feature type="domain" description="PA14" evidence="3">
    <location>
        <begin position="498"/>
        <end position="741"/>
    </location>
</feature>
<gene>
    <name evidence="4" type="ORF">SAMN04488554_0631</name>
</gene>
<dbReference type="RefSeq" id="WP_089771652.1">
    <property type="nucleotide sequence ID" value="NZ_FNTX01000001.1"/>
</dbReference>
<dbReference type="PROSITE" id="PS50022">
    <property type="entry name" value="FA58C_3"/>
    <property type="match status" value="1"/>
</dbReference>